<name>A0A1M6FNZ9_9BACE</name>
<dbReference type="AlphaFoldDB" id="A0A1M6FNZ9"/>
<accession>A0A1M6FNZ9</accession>
<dbReference type="Proteomes" id="UP000184192">
    <property type="component" value="Unassembled WGS sequence"/>
</dbReference>
<reference evidence="2" key="1">
    <citation type="submission" date="2016-11" db="EMBL/GenBank/DDBJ databases">
        <authorList>
            <person name="Varghese N."/>
            <person name="Submissions S."/>
        </authorList>
    </citation>
    <scope>NUCLEOTIDE SEQUENCE [LARGE SCALE GENOMIC DNA]</scope>
    <source>
        <strain evidence="2">DSM 26884</strain>
    </source>
</reference>
<proteinExistence type="predicted"/>
<protein>
    <submittedName>
        <fullName evidence="1">Uncharacterized protein</fullName>
    </submittedName>
</protein>
<keyword evidence="2" id="KW-1185">Reference proteome</keyword>
<dbReference type="EMBL" id="FQZN01000012">
    <property type="protein sequence ID" value="SHI99394.1"/>
    <property type="molecule type" value="Genomic_DNA"/>
</dbReference>
<organism evidence="1 2">
    <name type="scientific">Bacteroides stercorirosoris</name>
    <dbReference type="NCBI Taxonomy" id="871324"/>
    <lineage>
        <taxon>Bacteria</taxon>
        <taxon>Pseudomonadati</taxon>
        <taxon>Bacteroidota</taxon>
        <taxon>Bacteroidia</taxon>
        <taxon>Bacteroidales</taxon>
        <taxon>Bacteroidaceae</taxon>
        <taxon>Bacteroides</taxon>
    </lineage>
</organism>
<evidence type="ECO:0000313" key="1">
    <source>
        <dbReference type="EMBL" id="SHI99394.1"/>
    </source>
</evidence>
<sequence>MANIANKYEIRKYIVIIKRKVVYDVPLFENYCYLWQC</sequence>
<evidence type="ECO:0000313" key="2">
    <source>
        <dbReference type="Proteomes" id="UP000184192"/>
    </source>
</evidence>
<gene>
    <name evidence="1" type="ORF">SAMN05444350_112134</name>
</gene>